<accession>A0A024GG48</accession>
<keyword evidence="1" id="KW-0479">Metal-binding</keyword>
<dbReference type="InterPro" id="IPR013083">
    <property type="entry name" value="Znf_RING/FYVE/PHD"/>
</dbReference>
<name>A0A024GG48_9STRA</name>
<dbReference type="Gene3D" id="3.30.40.10">
    <property type="entry name" value="Zinc/RING finger domain, C3HC4 (zinc finger)"/>
    <property type="match status" value="1"/>
</dbReference>
<dbReference type="InParanoid" id="A0A024GG48"/>
<proteinExistence type="predicted"/>
<dbReference type="STRING" id="65357.A0A024GG48"/>
<dbReference type="AlphaFoldDB" id="A0A024GG48"/>
<evidence type="ECO:0000259" key="3">
    <source>
        <dbReference type="PROSITE" id="PS50089"/>
    </source>
</evidence>
<dbReference type="GO" id="GO:0008270">
    <property type="term" value="F:zinc ion binding"/>
    <property type="evidence" value="ECO:0007669"/>
    <property type="project" value="UniProtKB-KW"/>
</dbReference>
<comment type="caution">
    <text evidence="4">The sequence shown here is derived from an EMBL/GenBank/DDBJ whole genome shotgun (WGS) entry which is preliminary data.</text>
</comment>
<keyword evidence="5" id="KW-1185">Reference proteome</keyword>
<feature type="domain" description="RING-type" evidence="3">
    <location>
        <begin position="683"/>
        <end position="720"/>
    </location>
</feature>
<dbReference type="Pfam" id="PF13920">
    <property type="entry name" value="zf-C3HC4_3"/>
    <property type="match status" value="1"/>
</dbReference>
<dbReference type="PROSITE" id="PS50089">
    <property type="entry name" value="ZF_RING_2"/>
    <property type="match status" value="1"/>
</dbReference>
<dbReference type="Proteomes" id="UP000053237">
    <property type="component" value="Unassembled WGS sequence"/>
</dbReference>
<sequence>MRRSDTRSRTETNAPACHFLSMQAEGDIKFNVRDNRQRTLFEHLREASCESNDLSTRSLTFQRIDRVCRIITQQLPKLGFHDTICEIALRTTLLDFAKHQKQMQNFSLEIVFFSLIRLVCEFHFRESMTFCLPSHEEIWRRQNVVNQMQREQYKFEWPVFEMAQFEFGNARSGTCFNNVCVLINLPRVPLDSNADMIEFLSSYLFAMISDPIQIAISSMSATGRAKKCAFLEFENHEIARLVASAVNRLQWGESSSDVIHSELFRHYQVKPNHSIKKGHVPRPLQQHMLSRRMHVSKQNIRNEQSLHDSLQRLILDTSEDLNGSTASEGEIDQIACSEWTAGELTRFLESETAEDLSMERRASNTFFLSEIEQVPLQHVTDSDTADDPPHVQLHQNDLHELGDSFSDTDDDEGNGDVGLMDADEFIDGTAFITACDITRSHDAQRARAEDEANPSPPSMTFSDSIEGTSDITQQSDFVQEGFITDTRNMLRCHAHSNITEPWKAYCEELIGRNRDMQEQLALSRQQVVQQGQNVQNFHTVIERLERDRDSLLFENDLLQAQLSAYAEHEHHYENLVKELGILRKNLKRNETATEMLNRSRHNILMGDAHIGRLTKLECASLQIVMQRMSYSFFNQKTCDEVAEWEHVLEDTLSRARAVREEKALVMQRQLDNQVQVQQEIKACVICLTNEKSILCLPCRHLCLCERCSCRDEVTKCPMCRIEIEEKLLIYS</sequence>
<evidence type="ECO:0000256" key="1">
    <source>
        <dbReference type="PROSITE-ProRule" id="PRU00175"/>
    </source>
</evidence>
<dbReference type="PANTHER" id="PTHR22696:SF1">
    <property type="entry name" value="E3 UBIQUITIN-PROTEIN LIGASE RNF26"/>
    <property type="match status" value="1"/>
</dbReference>
<gene>
    <name evidence="4" type="ORF">BN9_067570</name>
</gene>
<dbReference type="GO" id="GO:0006511">
    <property type="term" value="P:ubiquitin-dependent protein catabolic process"/>
    <property type="evidence" value="ECO:0007669"/>
    <property type="project" value="TreeGrafter"/>
</dbReference>
<dbReference type="PANTHER" id="PTHR22696">
    <property type="entry name" value="E3 UBIQUITIN-PROTEIN LIGASE RNF26"/>
    <property type="match status" value="1"/>
</dbReference>
<evidence type="ECO:0000256" key="2">
    <source>
        <dbReference type="SAM" id="Coils"/>
    </source>
</evidence>
<evidence type="ECO:0000313" key="4">
    <source>
        <dbReference type="EMBL" id="CCI45847.1"/>
    </source>
</evidence>
<dbReference type="GO" id="GO:0061630">
    <property type="term" value="F:ubiquitin protein ligase activity"/>
    <property type="evidence" value="ECO:0007669"/>
    <property type="project" value="TreeGrafter"/>
</dbReference>
<dbReference type="EMBL" id="CAIX01000109">
    <property type="protein sequence ID" value="CCI45847.1"/>
    <property type="molecule type" value="Genomic_DNA"/>
</dbReference>
<keyword evidence="1" id="KW-0863">Zinc-finger</keyword>
<evidence type="ECO:0000313" key="5">
    <source>
        <dbReference type="Proteomes" id="UP000053237"/>
    </source>
</evidence>
<organism evidence="4 5">
    <name type="scientific">Albugo candida</name>
    <dbReference type="NCBI Taxonomy" id="65357"/>
    <lineage>
        <taxon>Eukaryota</taxon>
        <taxon>Sar</taxon>
        <taxon>Stramenopiles</taxon>
        <taxon>Oomycota</taxon>
        <taxon>Peronosporomycetes</taxon>
        <taxon>Albuginales</taxon>
        <taxon>Albuginaceae</taxon>
        <taxon>Albugo</taxon>
    </lineage>
</organism>
<keyword evidence="1" id="KW-0862">Zinc</keyword>
<protein>
    <recommendedName>
        <fullName evidence="3">RING-type domain-containing protein</fullName>
    </recommendedName>
</protein>
<dbReference type="OrthoDB" id="1711136at2759"/>
<feature type="coiled-coil region" evidence="2">
    <location>
        <begin position="506"/>
        <end position="561"/>
    </location>
</feature>
<keyword evidence="2" id="KW-0175">Coiled coil</keyword>
<reference evidence="4 5" key="1">
    <citation type="submission" date="2012-05" db="EMBL/GenBank/DDBJ databases">
        <title>Recombination and specialization in a pathogen metapopulation.</title>
        <authorList>
            <person name="Gardiner A."/>
            <person name="Kemen E."/>
            <person name="Schultz-Larsen T."/>
            <person name="MacLean D."/>
            <person name="Van Oosterhout C."/>
            <person name="Jones J.D.G."/>
        </authorList>
    </citation>
    <scope>NUCLEOTIDE SEQUENCE [LARGE SCALE GENOMIC DNA]</scope>
    <source>
        <strain evidence="4 5">Ac Nc2</strain>
    </source>
</reference>
<dbReference type="GO" id="GO:0016567">
    <property type="term" value="P:protein ubiquitination"/>
    <property type="evidence" value="ECO:0007669"/>
    <property type="project" value="TreeGrafter"/>
</dbReference>
<dbReference type="InterPro" id="IPR001841">
    <property type="entry name" value="Znf_RING"/>
</dbReference>
<dbReference type="CDD" id="cd16649">
    <property type="entry name" value="mRING-HC-C3HC5_CGRF1-like"/>
    <property type="match status" value="1"/>
</dbReference>